<protein>
    <submittedName>
        <fullName evidence="1">Uncharacterized protein</fullName>
    </submittedName>
</protein>
<accession>A0A926EZ71</accession>
<dbReference type="RefSeq" id="WP_262433810.1">
    <property type="nucleotide sequence ID" value="NZ_JACRTF010000001.1"/>
</dbReference>
<gene>
    <name evidence="1" type="ORF">H8744_05115</name>
</gene>
<dbReference type="EMBL" id="JACRTF010000001">
    <property type="protein sequence ID" value="MBC8592638.1"/>
    <property type="molecule type" value="Genomic_DNA"/>
</dbReference>
<reference evidence="1" key="1">
    <citation type="submission" date="2020-08" db="EMBL/GenBank/DDBJ databases">
        <title>Genome public.</title>
        <authorList>
            <person name="Liu C."/>
            <person name="Sun Q."/>
        </authorList>
    </citation>
    <scope>NUCLEOTIDE SEQUENCE</scope>
    <source>
        <strain evidence="1">N12</strain>
    </source>
</reference>
<keyword evidence="2" id="KW-1185">Reference proteome</keyword>
<name>A0A926EZ71_9BACT</name>
<evidence type="ECO:0000313" key="2">
    <source>
        <dbReference type="Proteomes" id="UP000651085"/>
    </source>
</evidence>
<dbReference type="Proteomes" id="UP000651085">
    <property type="component" value="Unassembled WGS sequence"/>
</dbReference>
<evidence type="ECO:0000313" key="1">
    <source>
        <dbReference type="EMBL" id="MBC8592638.1"/>
    </source>
</evidence>
<sequence>MEKLVANIIYAYNIKHMYDDNKTRPGTCPVCHNTIEKIPDSMYKVPKKKGDMFYTYDGFCIVSERFKSFCDEREYPNLTFIALTKSVGFYFFMPQDIYELDYSRREVEFINKRNCCGSYDEVIGSVPSYKAPDFSIDTNDFICRSKWAFGSYGQKNLLIIVGLDTVTAMKAYGLKGMYFKNVYL</sequence>
<dbReference type="AlphaFoldDB" id="A0A926EZ71"/>
<proteinExistence type="predicted"/>
<organism evidence="1 2">
    <name type="scientific">Jilunia laotingensis</name>
    <dbReference type="NCBI Taxonomy" id="2763675"/>
    <lineage>
        <taxon>Bacteria</taxon>
        <taxon>Pseudomonadati</taxon>
        <taxon>Bacteroidota</taxon>
        <taxon>Bacteroidia</taxon>
        <taxon>Bacteroidales</taxon>
        <taxon>Bacteroidaceae</taxon>
        <taxon>Jilunia</taxon>
    </lineage>
</organism>
<comment type="caution">
    <text evidence="1">The sequence shown here is derived from an EMBL/GenBank/DDBJ whole genome shotgun (WGS) entry which is preliminary data.</text>
</comment>